<reference evidence="7" key="2">
    <citation type="journal article" date="2021" name="PeerJ">
        <title>Extensive microbial diversity within the chicken gut microbiome revealed by metagenomics and culture.</title>
        <authorList>
            <person name="Gilroy R."/>
            <person name="Ravi A."/>
            <person name="Getino M."/>
            <person name="Pursley I."/>
            <person name="Horton D.L."/>
            <person name="Alikhan N.F."/>
            <person name="Baker D."/>
            <person name="Gharbi K."/>
            <person name="Hall N."/>
            <person name="Watson M."/>
            <person name="Adriaenssens E.M."/>
            <person name="Foster-Nyarko E."/>
            <person name="Jarju S."/>
            <person name="Secka A."/>
            <person name="Antonio M."/>
            <person name="Oren A."/>
            <person name="Chaudhuri R.R."/>
            <person name="La Ragione R."/>
            <person name="Hildebrand F."/>
            <person name="Pallen M.J."/>
        </authorList>
    </citation>
    <scope>NUCLEOTIDE SEQUENCE</scope>
    <source>
        <strain evidence="7">ChiHile30-977</strain>
    </source>
</reference>
<dbReference type="SUPFAM" id="SSF52540">
    <property type="entry name" value="P-loop containing nucleoside triphosphate hydrolases"/>
    <property type="match status" value="1"/>
</dbReference>
<dbReference type="Pfam" id="PF00664">
    <property type="entry name" value="ABC_membrane"/>
    <property type="match status" value="1"/>
</dbReference>
<keyword evidence="7" id="KW-0547">Nucleotide-binding</keyword>
<comment type="caution">
    <text evidence="7">The sequence shown here is derived from an EMBL/GenBank/DDBJ whole genome shotgun (WGS) entry which is preliminary data.</text>
</comment>
<feature type="domain" description="ABC transmembrane type-1" evidence="6">
    <location>
        <begin position="50"/>
        <end position="354"/>
    </location>
</feature>
<dbReference type="PANTHER" id="PTHR24221:SF654">
    <property type="entry name" value="ATP-BINDING CASSETTE SUB-FAMILY B MEMBER 6"/>
    <property type="match status" value="1"/>
</dbReference>
<dbReference type="AlphaFoldDB" id="A0A9D0YVK9"/>
<keyword evidence="2 5" id="KW-0812">Transmembrane</keyword>
<feature type="transmembrane region" description="Helical" evidence="5">
    <location>
        <begin position="291"/>
        <end position="316"/>
    </location>
</feature>
<proteinExistence type="predicted"/>
<dbReference type="GO" id="GO:0005524">
    <property type="term" value="F:ATP binding"/>
    <property type="evidence" value="ECO:0007669"/>
    <property type="project" value="UniProtKB-KW"/>
</dbReference>
<gene>
    <name evidence="7" type="ORF">IAA66_05650</name>
</gene>
<dbReference type="PROSITE" id="PS50929">
    <property type="entry name" value="ABC_TM1F"/>
    <property type="match status" value="1"/>
</dbReference>
<dbReference type="Gene3D" id="1.20.1560.10">
    <property type="entry name" value="ABC transporter type 1, transmembrane domain"/>
    <property type="match status" value="1"/>
</dbReference>
<sequence length="555" mass="62232">MQKIMNRLVGFQRETVEDIDWKRIWGQLKWMNGFSKGYRGRIGVLTGIRIFFVLVGIAYALVYGNIVDYITSTLQEILAWIEQTAQTLRYVSLWEKITIIVDMLPDWILWVVLVYVAYKILSYVYSVFMDFFTLRLSMDLSLGIQRKIYSTILDSDWLSLTQYKAGDLVQRVTSDAGTVSSFAMSTVPSIIVQVVQFVVAFAVLVSLDWTLTVIAFVGVPLYLFVIKLKGKRTRDYNKQQLELSARHSSFLYESMANIMVIKSFMLVPLFVKRYRGIHHEVYDLAIEKTKYGIVTGLIISLLSRFLSICVLVFLLVRLIDGHLTLGTLASFGMLRSMVSGPVNSLMSFIMSSIEISASAERVMSMYELPRDRTQVPEAVKAFEDKAKTDGMGLKIENLAFAYEKGETVLHDVNIDVLPGETVAFVGPSGEGKTTLIRLALGLLTPDEGYACLMTGKGETLDLSVETREFFSYVPQGNTMFSGTIRENMLMGDPNASDEQIIAVLKQACIWNFVQSLPQGLDTKIGERGIGLSEGQAQRLAIARALLRGAPILLLD</sequence>
<evidence type="ECO:0000259" key="6">
    <source>
        <dbReference type="PROSITE" id="PS50929"/>
    </source>
</evidence>
<dbReference type="GO" id="GO:0034040">
    <property type="term" value="F:ATPase-coupled lipid transmembrane transporter activity"/>
    <property type="evidence" value="ECO:0007669"/>
    <property type="project" value="TreeGrafter"/>
</dbReference>
<evidence type="ECO:0000256" key="2">
    <source>
        <dbReference type="ARBA" id="ARBA00022692"/>
    </source>
</evidence>
<dbReference type="InterPro" id="IPR011527">
    <property type="entry name" value="ABC1_TM_dom"/>
</dbReference>
<dbReference type="Pfam" id="PF00005">
    <property type="entry name" value="ABC_tran"/>
    <property type="match status" value="1"/>
</dbReference>
<evidence type="ECO:0000256" key="5">
    <source>
        <dbReference type="SAM" id="Phobius"/>
    </source>
</evidence>
<organism evidence="7 8">
    <name type="scientific">Candidatus Avichristensenella intestinipullorum</name>
    <dbReference type="NCBI Taxonomy" id="2840693"/>
    <lineage>
        <taxon>Bacteria</taxon>
        <taxon>Bacillati</taxon>
        <taxon>Bacillota</taxon>
        <taxon>Clostridia</taxon>
        <taxon>Candidatus Avichristensenella</taxon>
    </lineage>
</organism>
<keyword evidence="3 5" id="KW-1133">Transmembrane helix</keyword>
<dbReference type="GO" id="GO:0016887">
    <property type="term" value="F:ATP hydrolysis activity"/>
    <property type="evidence" value="ECO:0007669"/>
    <property type="project" value="InterPro"/>
</dbReference>
<dbReference type="EMBL" id="DVFI01000087">
    <property type="protein sequence ID" value="HIQ63056.1"/>
    <property type="molecule type" value="Genomic_DNA"/>
</dbReference>
<dbReference type="Proteomes" id="UP000886819">
    <property type="component" value="Unassembled WGS sequence"/>
</dbReference>
<dbReference type="PANTHER" id="PTHR24221">
    <property type="entry name" value="ATP-BINDING CASSETTE SUB-FAMILY B"/>
    <property type="match status" value="1"/>
</dbReference>
<feature type="transmembrane region" description="Helical" evidence="5">
    <location>
        <begin position="107"/>
        <end position="128"/>
    </location>
</feature>
<protein>
    <submittedName>
        <fullName evidence="7">ABC transporter ATP-binding protein</fullName>
    </submittedName>
</protein>
<dbReference type="Gene3D" id="3.40.50.300">
    <property type="entry name" value="P-loop containing nucleotide triphosphate hydrolases"/>
    <property type="match status" value="1"/>
</dbReference>
<keyword evidence="7" id="KW-0067">ATP-binding</keyword>
<feature type="transmembrane region" description="Helical" evidence="5">
    <location>
        <begin position="42"/>
        <end position="62"/>
    </location>
</feature>
<dbReference type="GO" id="GO:0140359">
    <property type="term" value="F:ABC-type transporter activity"/>
    <property type="evidence" value="ECO:0007669"/>
    <property type="project" value="InterPro"/>
</dbReference>
<dbReference type="InterPro" id="IPR027417">
    <property type="entry name" value="P-loop_NTPase"/>
</dbReference>
<dbReference type="GO" id="GO:0005886">
    <property type="term" value="C:plasma membrane"/>
    <property type="evidence" value="ECO:0007669"/>
    <property type="project" value="UniProtKB-SubCell"/>
</dbReference>
<dbReference type="InterPro" id="IPR039421">
    <property type="entry name" value="Type_1_exporter"/>
</dbReference>
<dbReference type="CDD" id="cd07346">
    <property type="entry name" value="ABC_6TM_exporters"/>
    <property type="match status" value="1"/>
</dbReference>
<dbReference type="InterPro" id="IPR036640">
    <property type="entry name" value="ABC1_TM_sf"/>
</dbReference>
<evidence type="ECO:0000313" key="8">
    <source>
        <dbReference type="Proteomes" id="UP000886819"/>
    </source>
</evidence>
<reference evidence="7" key="1">
    <citation type="submission" date="2020-10" db="EMBL/GenBank/DDBJ databases">
        <authorList>
            <person name="Gilroy R."/>
        </authorList>
    </citation>
    <scope>NUCLEOTIDE SEQUENCE</scope>
    <source>
        <strain evidence="7">ChiHile30-977</strain>
    </source>
</reference>
<feature type="transmembrane region" description="Helical" evidence="5">
    <location>
        <begin position="209"/>
        <end position="228"/>
    </location>
</feature>
<accession>A0A9D0YVK9</accession>
<keyword evidence="4 5" id="KW-0472">Membrane</keyword>
<feature type="non-terminal residue" evidence="7">
    <location>
        <position position="555"/>
    </location>
</feature>
<name>A0A9D0YVK9_9FIRM</name>
<evidence type="ECO:0000313" key="7">
    <source>
        <dbReference type="EMBL" id="HIQ63056.1"/>
    </source>
</evidence>
<feature type="transmembrane region" description="Helical" evidence="5">
    <location>
        <begin position="181"/>
        <end position="203"/>
    </location>
</feature>
<dbReference type="InterPro" id="IPR003439">
    <property type="entry name" value="ABC_transporter-like_ATP-bd"/>
</dbReference>
<comment type="subcellular location">
    <subcellularLocation>
        <location evidence="1">Cell membrane</location>
        <topology evidence="1">Multi-pass membrane protein</topology>
    </subcellularLocation>
</comment>
<evidence type="ECO:0000256" key="3">
    <source>
        <dbReference type="ARBA" id="ARBA00022989"/>
    </source>
</evidence>
<evidence type="ECO:0000256" key="4">
    <source>
        <dbReference type="ARBA" id="ARBA00023136"/>
    </source>
</evidence>
<dbReference type="SUPFAM" id="SSF90123">
    <property type="entry name" value="ABC transporter transmembrane region"/>
    <property type="match status" value="1"/>
</dbReference>
<evidence type="ECO:0000256" key="1">
    <source>
        <dbReference type="ARBA" id="ARBA00004651"/>
    </source>
</evidence>